<keyword evidence="1" id="KW-0347">Helicase</keyword>
<dbReference type="PANTHER" id="PTHR10887:SF341">
    <property type="entry name" value="NFX1-TYPE ZINC FINGER-CONTAINING PROTEIN 1"/>
    <property type="match status" value="1"/>
</dbReference>
<dbReference type="OrthoDB" id="409395at2759"/>
<dbReference type="Gene3D" id="3.40.50.300">
    <property type="entry name" value="P-loop containing nucleotide triphosphate hydrolases"/>
    <property type="match status" value="3"/>
</dbReference>
<evidence type="ECO:0000259" key="4">
    <source>
        <dbReference type="Pfam" id="PF13087"/>
    </source>
</evidence>
<feature type="domain" description="DNA2/NAM7 helicase-like C-terminal" evidence="4">
    <location>
        <begin position="681"/>
        <end position="874"/>
    </location>
</feature>
<evidence type="ECO:0000313" key="7">
    <source>
        <dbReference type="Proteomes" id="UP000054321"/>
    </source>
</evidence>
<feature type="domain" description="DNA2/NAM7 helicase helicase" evidence="3">
    <location>
        <begin position="282"/>
        <end position="666"/>
    </location>
</feature>
<dbReference type="CDD" id="cd18808">
    <property type="entry name" value="SF1_C_Upf1"/>
    <property type="match status" value="1"/>
</dbReference>
<evidence type="ECO:0000256" key="1">
    <source>
        <dbReference type="ARBA" id="ARBA00022806"/>
    </source>
</evidence>
<feature type="region of interest" description="Disordered" evidence="2">
    <location>
        <begin position="39"/>
        <end position="62"/>
    </location>
</feature>
<organism evidence="6 7">
    <name type="scientific">Oidiodendron maius (strain Zn)</name>
    <dbReference type="NCBI Taxonomy" id="913774"/>
    <lineage>
        <taxon>Eukaryota</taxon>
        <taxon>Fungi</taxon>
        <taxon>Dikarya</taxon>
        <taxon>Ascomycota</taxon>
        <taxon>Pezizomycotina</taxon>
        <taxon>Leotiomycetes</taxon>
        <taxon>Leotiomycetes incertae sedis</taxon>
        <taxon>Myxotrichaceae</taxon>
        <taxon>Oidiodendron</taxon>
    </lineage>
</organism>
<sequence length="1291" mass="144900">MEAISLQILDAYIHRTWDVGNHQEQWRNLPEIPAKAEIMPKVGQNKDQQSEEEKWNDYQNDPLYDPKLPKNIIDGPWSSKEDYISAHYQILREDAVAPLREAIKSFKQHPHMNDDNGTCIYTHVHFKGLNLSPFGAAFRITFSTERAGKQIRWEQSKRLLQGSIVALSPASDMFQKACKIAVVAARPIINGLDQNPPVIDLFWGEHTDAAFDPVEPYIMIESRQGYFEAYRHVLVGLQKLRTESSLVVPNSVDNYVPVLPDETDLRNVDVLKGFPTVPMSGMDASQTSALERMITKRVAVIQGPPGTGKTFTSVSALKVLLSNLGPDDPPVIIAAQTNHALDQLIKHVQVFQENIVRLGGRSDRENVEIIKRTIHELRRSTPNGPSSRMELKFWKIQLEQHIGKIQCLMSPLLKASFLTDDMLMKHGLITDDQKDSLYEPGWYEANQSQTNTDSDATSISAWLGEGGLVSMPRTPQINLGLPMEEADLEFEQLQDLEQELEGPEFQEDKERESLFGKWLPFFRELTGKASAAVDDRKIRRLLSLHRNLYDIPEVWRGSIYRYWEKQINKECLAQLKVLLAEYKRIIDKTKVAKWHSNIKLIRHLNTKCIGCTTTGLSKYRPLLAALQPRILLIEEAAETLEGHAMAGSFDSLEQLILVGDHKQLQAHCSVKALEEAPYHMGVSLFERLISNSMAFTMLNTQRRMVPDIRKLLCIEPEPFYPDLQDHPSVEDRLINRAPVPGMGGRDTYFFHHTWPETKGSDSSRQNQDEAEMIVGFYYYLILNGVKHSQITVLTFYNGQRKTILKELKTHPGLRGNTYFNVFTVDSYQGEENDIILLSLVRSNEHLGIGFLDSRNRLVVALSRARRGLYLFGNAITLIATETSDIGWGRDVLWTPIITFLKEQGRFDLDGGFPITCSHHGTVISIMEADEWLGLAGGCDEDCGGILPCGHDCPLKCHPFDHEMVLCRIPCPKILACGHSCSLFCSEVCECSQCEKLTEDIITGDHQITKSDLMSDNKEESSLLTSGTFSQYNSSRGYLFGTQNDTYRPQRLGSRSGSHGLALINPSMRTRRSGPGSPGQWQNWDAVKSDAEMAEKVRQMEAIEPTTDYSKIVFKDTWRPISLENGERSVSKPEHQLIRQDGADLVSLLEGASIVPVLKTDAVAANASHDAENLEDTIAQMSGIDLLHQGHDRGFSTSRPPNIIDDDNLNMETTPRAPGLDFADSTMGGHEARPSSAVTHLEYIDSSPYFEPASAIGATSTKALSAKVDEFEDLIDLSNDVDFSPAVFSEPA</sequence>
<dbReference type="Proteomes" id="UP000054321">
    <property type="component" value="Unassembled WGS sequence"/>
</dbReference>
<evidence type="ECO:0000259" key="3">
    <source>
        <dbReference type="Pfam" id="PF13086"/>
    </source>
</evidence>
<dbReference type="GO" id="GO:0004386">
    <property type="term" value="F:helicase activity"/>
    <property type="evidence" value="ECO:0007669"/>
    <property type="project" value="InterPro"/>
</dbReference>
<dbReference type="SUPFAM" id="SSF52540">
    <property type="entry name" value="P-loop containing nucleoside triphosphate hydrolases"/>
    <property type="match status" value="1"/>
</dbReference>
<dbReference type="InterPro" id="IPR057373">
    <property type="entry name" value="ZNFX1"/>
</dbReference>
<protein>
    <recommendedName>
        <fullName evidence="8">Helicase ATP-binding domain-containing protein</fullName>
    </recommendedName>
</protein>
<reference evidence="7" key="2">
    <citation type="submission" date="2015-01" db="EMBL/GenBank/DDBJ databases">
        <title>Evolutionary Origins and Diversification of the Mycorrhizal Mutualists.</title>
        <authorList>
            <consortium name="DOE Joint Genome Institute"/>
            <consortium name="Mycorrhizal Genomics Consortium"/>
            <person name="Kohler A."/>
            <person name="Kuo A."/>
            <person name="Nagy L.G."/>
            <person name="Floudas D."/>
            <person name="Copeland A."/>
            <person name="Barry K.W."/>
            <person name="Cichocki N."/>
            <person name="Veneault-Fourrey C."/>
            <person name="LaButti K."/>
            <person name="Lindquist E.A."/>
            <person name="Lipzen A."/>
            <person name="Lundell T."/>
            <person name="Morin E."/>
            <person name="Murat C."/>
            <person name="Riley R."/>
            <person name="Ohm R."/>
            <person name="Sun H."/>
            <person name="Tunlid A."/>
            <person name="Henrissat B."/>
            <person name="Grigoriev I.V."/>
            <person name="Hibbett D.S."/>
            <person name="Martin F."/>
        </authorList>
    </citation>
    <scope>NUCLEOTIDE SEQUENCE [LARGE SCALE GENOMIC DNA]</scope>
    <source>
        <strain evidence="7">Zn</strain>
    </source>
</reference>
<dbReference type="InterPro" id="IPR041677">
    <property type="entry name" value="DNA2/NAM7_AAA_11"/>
</dbReference>
<evidence type="ECO:0000313" key="6">
    <source>
        <dbReference type="EMBL" id="KIN07896.1"/>
    </source>
</evidence>
<evidence type="ECO:0008006" key="8">
    <source>
        <dbReference type="Google" id="ProtNLM"/>
    </source>
</evidence>
<accession>A0A0C3HI69</accession>
<dbReference type="EMBL" id="KN832870">
    <property type="protein sequence ID" value="KIN07896.1"/>
    <property type="molecule type" value="Genomic_DNA"/>
</dbReference>
<keyword evidence="1" id="KW-0378">Hydrolase</keyword>
<dbReference type="InterPro" id="IPR047187">
    <property type="entry name" value="SF1_C_Upf1"/>
</dbReference>
<gene>
    <name evidence="6" type="ORF">OIDMADRAFT_22741</name>
</gene>
<dbReference type="InParanoid" id="A0A0C3HI69"/>
<dbReference type="HOGENOM" id="CLU_001066_2_1_1"/>
<dbReference type="GO" id="GO:0031380">
    <property type="term" value="C:nuclear RNA-directed RNA polymerase complex"/>
    <property type="evidence" value="ECO:0007669"/>
    <property type="project" value="TreeGrafter"/>
</dbReference>
<dbReference type="InterPro" id="IPR045055">
    <property type="entry name" value="DNA2/NAM7-like"/>
</dbReference>
<dbReference type="GO" id="GO:0031048">
    <property type="term" value="P:regulatory ncRNA-mediated heterochromatin formation"/>
    <property type="evidence" value="ECO:0007669"/>
    <property type="project" value="TreeGrafter"/>
</dbReference>
<dbReference type="Pfam" id="PF13086">
    <property type="entry name" value="AAA_11"/>
    <property type="match status" value="1"/>
</dbReference>
<evidence type="ECO:0000259" key="5">
    <source>
        <dbReference type="Pfam" id="PF25396"/>
    </source>
</evidence>
<proteinExistence type="predicted"/>
<dbReference type="PANTHER" id="PTHR10887">
    <property type="entry name" value="DNA2/NAM7 HELICASE FAMILY"/>
    <property type="match status" value="1"/>
</dbReference>
<keyword evidence="7" id="KW-1185">Reference proteome</keyword>
<dbReference type="CDD" id="cd06008">
    <property type="entry name" value="NF-X1-zinc-finger"/>
    <property type="match status" value="1"/>
</dbReference>
<feature type="domain" description="ZNFX1" evidence="5">
    <location>
        <begin position="114"/>
        <end position="223"/>
    </location>
</feature>
<keyword evidence="1" id="KW-0067">ATP-binding</keyword>
<evidence type="ECO:0000256" key="2">
    <source>
        <dbReference type="SAM" id="MobiDB-lite"/>
    </source>
</evidence>
<keyword evidence="1" id="KW-0547">Nucleotide-binding</keyword>
<dbReference type="InterPro" id="IPR027417">
    <property type="entry name" value="P-loop_NTPase"/>
</dbReference>
<dbReference type="Pfam" id="PF25396">
    <property type="entry name" value="ZNFX1"/>
    <property type="match status" value="1"/>
</dbReference>
<dbReference type="Pfam" id="PF13087">
    <property type="entry name" value="AAA_12"/>
    <property type="match status" value="1"/>
</dbReference>
<name>A0A0C3HI69_OIDMZ</name>
<dbReference type="InterPro" id="IPR041679">
    <property type="entry name" value="DNA2/NAM7-like_C"/>
</dbReference>
<dbReference type="STRING" id="913774.A0A0C3HI69"/>
<reference evidence="6 7" key="1">
    <citation type="submission" date="2014-04" db="EMBL/GenBank/DDBJ databases">
        <authorList>
            <consortium name="DOE Joint Genome Institute"/>
            <person name="Kuo A."/>
            <person name="Martino E."/>
            <person name="Perotto S."/>
            <person name="Kohler A."/>
            <person name="Nagy L.G."/>
            <person name="Floudas D."/>
            <person name="Copeland A."/>
            <person name="Barry K.W."/>
            <person name="Cichocki N."/>
            <person name="Veneault-Fourrey C."/>
            <person name="LaButti K."/>
            <person name="Lindquist E.A."/>
            <person name="Lipzen A."/>
            <person name="Lundell T."/>
            <person name="Morin E."/>
            <person name="Murat C."/>
            <person name="Sun H."/>
            <person name="Tunlid A."/>
            <person name="Henrissat B."/>
            <person name="Grigoriev I.V."/>
            <person name="Hibbett D.S."/>
            <person name="Martin F."/>
            <person name="Nordberg H.P."/>
            <person name="Cantor M.N."/>
            <person name="Hua S.X."/>
        </authorList>
    </citation>
    <scope>NUCLEOTIDE SEQUENCE [LARGE SCALE GENOMIC DNA]</scope>
    <source>
        <strain evidence="6 7">Zn</strain>
    </source>
</reference>